<feature type="signal peptide" evidence="1">
    <location>
        <begin position="1"/>
        <end position="18"/>
    </location>
</feature>
<name>A0A849L2N1_9RHOB</name>
<protein>
    <recommendedName>
        <fullName evidence="4">Lipoprotein</fullName>
    </recommendedName>
</protein>
<evidence type="ECO:0000313" key="3">
    <source>
        <dbReference type="Proteomes" id="UP000572377"/>
    </source>
</evidence>
<reference evidence="2 3" key="1">
    <citation type="submission" date="2020-05" db="EMBL/GenBank/DDBJ databases">
        <title>Gimesia benthica sp. nov., a novel planctomycete isolated from a deep-sea water sample of the Northwest Indian Ocean.</title>
        <authorList>
            <person name="Wang J."/>
            <person name="Ruan C."/>
            <person name="Song L."/>
            <person name="Zhu Y."/>
            <person name="Li A."/>
            <person name="Zheng X."/>
            <person name="Wang L."/>
            <person name="Lu Z."/>
            <person name="Huang Y."/>
            <person name="Du W."/>
            <person name="Zhou Y."/>
            <person name="Huang L."/>
            <person name="Dai X."/>
        </authorList>
    </citation>
    <scope>NUCLEOTIDE SEQUENCE [LARGE SCALE GENOMIC DNA]</scope>
    <source>
        <strain evidence="2 3">YYQ-30</strain>
    </source>
</reference>
<accession>A0A849L2N1</accession>
<gene>
    <name evidence="2" type="ORF">HMH01_09190</name>
</gene>
<dbReference type="EMBL" id="JABFBC010000001">
    <property type="protein sequence ID" value="NNU80608.1"/>
    <property type="molecule type" value="Genomic_DNA"/>
</dbReference>
<feature type="chain" id="PRO_5032548865" description="Lipoprotein" evidence="1">
    <location>
        <begin position="19"/>
        <end position="162"/>
    </location>
</feature>
<proteinExistence type="predicted"/>
<dbReference type="AlphaFoldDB" id="A0A849L2N1"/>
<keyword evidence="3" id="KW-1185">Reference proteome</keyword>
<organism evidence="2 3">
    <name type="scientific">Halovulum dunhuangense</name>
    <dbReference type="NCBI Taxonomy" id="1505036"/>
    <lineage>
        <taxon>Bacteria</taxon>
        <taxon>Pseudomonadati</taxon>
        <taxon>Pseudomonadota</taxon>
        <taxon>Alphaproteobacteria</taxon>
        <taxon>Rhodobacterales</taxon>
        <taxon>Paracoccaceae</taxon>
        <taxon>Halovulum</taxon>
    </lineage>
</organism>
<keyword evidence="1" id="KW-0732">Signal</keyword>
<evidence type="ECO:0000313" key="2">
    <source>
        <dbReference type="EMBL" id="NNU80608.1"/>
    </source>
</evidence>
<dbReference type="RefSeq" id="WP_171324518.1">
    <property type="nucleotide sequence ID" value="NZ_JABFBC010000001.1"/>
</dbReference>
<dbReference type="Proteomes" id="UP000572377">
    <property type="component" value="Unassembled WGS sequence"/>
</dbReference>
<dbReference type="PROSITE" id="PS51257">
    <property type="entry name" value="PROKAR_LIPOPROTEIN"/>
    <property type="match status" value="1"/>
</dbReference>
<evidence type="ECO:0008006" key="4">
    <source>
        <dbReference type="Google" id="ProtNLM"/>
    </source>
</evidence>
<comment type="caution">
    <text evidence="2">The sequence shown here is derived from an EMBL/GenBank/DDBJ whole genome shotgun (WGS) entry which is preliminary data.</text>
</comment>
<evidence type="ECO:0000256" key="1">
    <source>
        <dbReference type="SAM" id="SignalP"/>
    </source>
</evidence>
<sequence length="162" mass="16864">MRAKAIAMLSLVALSACSGGSSNPFGSLGSIGSLNPFGGRDEAPARSSDGMPVAPADGSVLVERLETVRPEPALRGVIIRASGIASTQGYFGARLAPVNGGLPDEAGVVTYEFRVLPPETVEPTGTDTQRRLIVATFVPDADLAEVRGFRVVARTNSVDLRR</sequence>